<organism evidence="2 3">
    <name type="scientific">Aspergillus wentii DTO 134E9</name>
    <dbReference type="NCBI Taxonomy" id="1073089"/>
    <lineage>
        <taxon>Eukaryota</taxon>
        <taxon>Fungi</taxon>
        <taxon>Dikarya</taxon>
        <taxon>Ascomycota</taxon>
        <taxon>Pezizomycotina</taxon>
        <taxon>Eurotiomycetes</taxon>
        <taxon>Eurotiomycetidae</taxon>
        <taxon>Eurotiales</taxon>
        <taxon>Aspergillaceae</taxon>
        <taxon>Aspergillus</taxon>
        <taxon>Aspergillus subgen. Cremei</taxon>
    </lineage>
</organism>
<feature type="transmembrane region" description="Helical" evidence="1">
    <location>
        <begin position="6"/>
        <end position="24"/>
    </location>
</feature>
<dbReference type="GeneID" id="63755020"/>
<evidence type="ECO:0000256" key="1">
    <source>
        <dbReference type="SAM" id="Phobius"/>
    </source>
</evidence>
<dbReference type="AlphaFoldDB" id="A0A1L9RAR2"/>
<dbReference type="VEuPathDB" id="FungiDB:ASPWEDRAFT_71351"/>
<keyword evidence="1" id="KW-0472">Membrane</keyword>
<proteinExistence type="predicted"/>
<name>A0A1L9RAR2_ASPWE</name>
<dbReference type="Proteomes" id="UP000184383">
    <property type="component" value="Unassembled WGS sequence"/>
</dbReference>
<dbReference type="RefSeq" id="XP_040685676.1">
    <property type="nucleotide sequence ID" value="XM_040839172.1"/>
</dbReference>
<protein>
    <submittedName>
        <fullName evidence="2">Uncharacterized protein</fullName>
    </submittedName>
</protein>
<keyword evidence="1" id="KW-1133">Transmembrane helix</keyword>
<reference evidence="3" key="1">
    <citation type="journal article" date="2017" name="Genome Biol.">
        <title>Comparative genomics reveals high biological diversity and specific adaptations in the industrially and medically important fungal genus Aspergillus.</title>
        <authorList>
            <person name="de Vries R.P."/>
            <person name="Riley R."/>
            <person name="Wiebenga A."/>
            <person name="Aguilar-Osorio G."/>
            <person name="Amillis S."/>
            <person name="Uchima C.A."/>
            <person name="Anderluh G."/>
            <person name="Asadollahi M."/>
            <person name="Askin M."/>
            <person name="Barry K."/>
            <person name="Battaglia E."/>
            <person name="Bayram O."/>
            <person name="Benocci T."/>
            <person name="Braus-Stromeyer S.A."/>
            <person name="Caldana C."/>
            <person name="Canovas D."/>
            <person name="Cerqueira G.C."/>
            <person name="Chen F."/>
            <person name="Chen W."/>
            <person name="Choi C."/>
            <person name="Clum A."/>
            <person name="Dos Santos R.A."/>
            <person name="Damasio A.R."/>
            <person name="Diallinas G."/>
            <person name="Emri T."/>
            <person name="Fekete E."/>
            <person name="Flipphi M."/>
            <person name="Freyberg S."/>
            <person name="Gallo A."/>
            <person name="Gournas C."/>
            <person name="Habgood R."/>
            <person name="Hainaut M."/>
            <person name="Harispe M.L."/>
            <person name="Henrissat B."/>
            <person name="Hilden K.S."/>
            <person name="Hope R."/>
            <person name="Hossain A."/>
            <person name="Karabika E."/>
            <person name="Karaffa L."/>
            <person name="Karanyi Z."/>
            <person name="Krasevec N."/>
            <person name="Kuo A."/>
            <person name="Kusch H."/>
            <person name="LaButti K."/>
            <person name="Lagendijk E.L."/>
            <person name="Lapidus A."/>
            <person name="Levasseur A."/>
            <person name="Lindquist E."/>
            <person name="Lipzen A."/>
            <person name="Logrieco A.F."/>
            <person name="MacCabe A."/>
            <person name="Maekelae M.R."/>
            <person name="Malavazi I."/>
            <person name="Melin P."/>
            <person name="Meyer V."/>
            <person name="Mielnichuk N."/>
            <person name="Miskei M."/>
            <person name="Molnar A.P."/>
            <person name="Mule G."/>
            <person name="Ngan C.Y."/>
            <person name="Orejas M."/>
            <person name="Orosz E."/>
            <person name="Ouedraogo J.P."/>
            <person name="Overkamp K.M."/>
            <person name="Park H.-S."/>
            <person name="Perrone G."/>
            <person name="Piumi F."/>
            <person name="Punt P.J."/>
            <person name="Ram A.F."/>
            <person name="Ramon A."/>
            <person name="Rauscher S."/>
            <person name="Record E."/>
            <person name="Riano-Pachon D.M."/>
            <person name="Robert V."/>
            <person name="Roehrig J."/>
            <person name="Ruller R."/>
            <person name="Salamov A."/>
            <person name="Salih N.S."/>
            <person name="Samson R.A."/>
            <person name="Sandor E."/>
            <person name="Sanguinetti M."/>
            <person name="Schuetze T."/>
            <person name="Sepcic K."/>
            <person name="Shelest E."/>
            <person name="Sherlock G."/>
            <person name="Sophianopoulou V."/>
            <person name="Squina F.M."/>
            <person name="Sun H."/>
            <person name="Susca A."/>
            <person name="Todd R.B."/>
            <person name="Tsang A."/>
            <person name="Unkles S.E."/>
            <person name="van de Wiele N."/>
            <person name="van Rossen-Uffink D."/>
            <person name="Oliveira J.V."/>
            <person name="Vesth T.C."/>
            <person name="Visser J."/>
            <person name="Yu J.-H."/>
            <person name="Zhou M."/>
            <person name="Andersen M.R."/>
            <person name="Archer D.B."/>
            <person name="Baker S.E."/>
            <person name="Benoit I."/>
            <person name="Brakhage A.A."/>
            <person name="Braus G.H."/>
            <person name="Fischer R."/>
            <person name="Frisvad J.C."/>
            <person name="Goldman G.H."/>
            <person name="Houbraken J."/>
            <person name="Oakley B."/>
            <person name="Pocsi I."/>
            <person name="Scazzocchio C."/>
            <person name="Seiboth B."/>
            <person name="vanKuyk P.A."/>
            <person name="Wortman J."/>
            <person name="Dyer P.S."/>
            <person name="Grigoriev I.V."/>
        </authorList>
    </citation>
    <scope>NUCLEOTIDE SEQUENCE [LARGE SCALE GENOMIC DNA]</scope>
    <source>
        <strain evidence="3">DTO 134E9</strain>
    </source>
</reference>
<evidence type="ECO:0000313" key="3">
    <source>
        <dbReference type="Proteomes" id="UP000184383"/>
    </source>
</evidence>
<dbReference type="EMBL" id="KV878215">
    <property type="protein sequence ID" value="OJJ31999.1"/>
    <property type="molecule type" value="Genomic_DNA"/>
</dbReference>
<gene>
    <name evidence="2" type="ORF">ASPWEDRAFT_71351</name>
</gene>
<sequence length="185" mass="21575">MWLWDALLAFLATLFGVFIILAIIKTDILWEIDAYLRERSSRRRHILNNSMTIKSWIANNQEFDAFLQREVYLLENREMLKPKAASGSLSQNQEKLLGKIEGELKQRKRHLWTTCQGFSKLQSGITRGVYIEEFCRQIKTAEQTRKWSIDRRACQLRQDCCDRGCGCCKRPRRAPGQTEAFAVAD</sequence>
<accession>A0A1L9RAR2</accession>
<evidence type="ECO:0000313" key="2">
    <source>
        <dbReference type="EMBL" id="OJJ31999.1"/>
    </source>
</evidence>
<keyword evidence="3" id="KW-1185">Reference proteome</keyword>
<keyword evidence="1" id="KW-0812">Transmembrane</keyword>